<gene>
    <name evidence="3" type="ORF">WCD58_29040</name>
</gene>
<protein>
    <submittedName>
        <fullName evidence="3">DUF222 domain-containing protein</fullName>
    </submittedName>
</protein>
<dbReference type="EMBL" id="JBBEGM010000016">
    <property type="protein sequence ID" value="MEJ2865239.1"/>
    <property type="molecule type" value="Genomic_DNA"/>
</dbReference>
<feature type="compositionally biased region" description="Acidic residues" evidence="1">
    <location>
        <begin position="324"/>
        <end position="333"/>
    </location>
</feature>
<dbReference type="InterPro" id="IPR003615">
    <property type="entry name" value="HNH_nuc"/>
</dbReference>
<evidence type="ECO:0000259" key="2">
    <source>
        <dbReference type="SMART" id="SM00507"/>
    </source>
</evidence>
<comment type="caution">
    <text evidence="3">The sequence shown here is derived from an EMBL/GenBank/DDBJ whole genome shotgun (WGS) entry which is preliminary data.</text>
</comment>
<dbReference type="Pfam" id="PF02720">
    <property type="entry name" value="DUF222"/>
    <property type="match status" value="1"/>
</dbReference>
<feature type="region of interest" description="Disordered" evidence="1">
    <location>
        <begin position="283"/>
        <end position="371"/>
    </location>
</feature>
<dbReference type="Proteomes" id="UP001369736">
    <property type="component" value="Unassembled WGS sequence"/>
</dbReference>
<feature type="region of interest" description="Disordered" evidence="1">
    <location>
        <begin position="540"/>
        <end position="601"/>
    </location>
</feature>
<evidence type="ECO:0000256" key="1">
    <source>
        <dbReference type="SAM" id="MobiDB-lite"/>
    </source>
</evidence>
<feature type="compositionally biased region" description="Basic and acidic residues" evidence="1">
    <location>
        <begin position="543"/>
        <end position="560"/>
    </location>
</feature>
<reference evidence="3 4" key="1">
    <citation type="submission" date="2024-03" db="EMBL/GenBank/DDBJ databases">
        <title>Actinomycetospora sp. OC33-EN07, a novel actinomycete isolated from wild orchid (Aerides multiflora).</title>
        <authorList>
            <person name="Suriyachadkun C."/>
        </authorList>
    </citation>
    <scope>NUCLEOTIDE SEQUENCE [LARGE SCALE GENOMIC DNA]</scope>
    <source>
        <strain evidence="3 4">OC33-EN07</strain>
    </source>
</reference>
<dbReference type="RefSeq" id="WP_337706613.1">
    <property type="nucleotide sequence ID" value="NZ_JBBEGM010000016.1"/>
</dbReference>
<proteinExistence type="predicted"/>
<evidence type="ECO:0000313" key="4">
    <source>
        <dbReference type="Proteomes" id="UP001369736"/>
    </source>
</evidence>
<feature type="compositionally biased region" description="Gly residues" evidence="1">
    <location>
        <begin position="304"/>
        <end position="319"/>
    </location>
</feature>
<dbReference type="CDD" id="cd00085">
    <property type="entry name" value="HNHc"/>
    <property type="match status" value="1"/>
</dbReference>
<evidence type="ECO:0000313" key="3">
    <source>
        <dbReference type="EMBL" id="MEJ2865239.1"/>
    </source>
</evidence>
<dbReference type="SMART" id="SM00507">
    <property type="entry name" value="HNHc"/>
    <property type="match status" value="1"/>
</dbReference>
<feature type="region of interest" description="Disordered" evidence="1">
    <location>
        <begin position="240"/>
        <end position="261"/>
    </location>
</feature>
<feature type="compositionally biased region" description="Basic and acidic residues" evidence="1">
    <location>
        <begin position="334"/>
        <end position="361"/>
    </location>
</feature>
<sequence>MFDSGWAAVAEEPQSSASPCWSRWAPGPELASALEASEPVDLADDEGYDAAERLAGWEALVNWATGRLYRETADYLKARQARARGAGRGELVSESVAMEVATLARVAPRTGEIRIFQAETLVDCLPLTLAALEDGRISLGHARVLLEQTEDCDPGTARALDAELWSRPFRDRTPTQLRDLVRRIIARLAPDMLRRRPEQAQKKRGLRYWSDDHGATGVLQLRLPADQARGVYSVVDAVARQAGDDPEGPQRDMEQKRGDTTRDLILDGATAYGEHCDGDCCREDDPAAPAPGDVTDDDATTGDVTGGDVTGGDVTGGDVTGDERPDDADDDGAADERPADERPADEGAAKGATDDARDPARGVRRGRRSPVRTEVRVTIAWDVLAGFSDRPGELEGHGPIPAEMARRLAGDPQAWWRRLLTDPVTGTAAHLDARRYRPPAQMADFVRSRDMTCAAPGCRVAASRCDLDHVAPFEHHRPGGGAGPTRADKLKPACRRHHLVKTHGEWSAELGPDPEGGTAPVIVWTSPSGHRWFVRSPELDPPWWEREGQPDTGRHDHDSADGPPADDTGSRNADGWPRDIDSWRRREAHPAPGDPWKRRAV</sequence>
<keyword evidence="4" id="KW-1185">Reference proteome</keyword>
<feature type="compositionally biased region" description="Basic and acidic residues" evidence="1">
    <location>
        <begin position="576"/>
        <end position="589"/>
    </location>
</feature>
<feature type="domain" description="HNH nuclease" evidence="2">
    <location>
        <begin position="441"/>
        <end position="499"/>
    </location>
</feature>
<dbReference type="InterPro" id="IPR003870">
    <property type="entry name" value="DUF222"/>
</dbReference>
<feature type="compositionally biased region" description="Basic and acidic residues" evidence="1">
    <location>
        <begin position="248"/>
        <end position="261"/>
    </location>
</feature>
<organism evidence="3 4">
    <name type="scientific">Actinomycetospora flava</name>
    <dbReference type="NCBI Taxonomy" id="3129232"/>
    <lineage>
        <taxon>Bacteria</taxon>
        <taxon>Bacillati</taxon>
        <taxon>Actinomycetota</taxon>
        <taxon>Actinomycetes</taxon>
        <taxon>Pseudonocardiales</taxon>
        <taxon>Pseudonocardiaceae</taxon>
        <taxon>Actinomycetospora</taxon>
    </lineage>
</organism>
<name>A0ABU8MD15_9PSEU</name>
<accession>A0ABU8MD15</accession>